<dbReference type="InterPro" id="IPR013123">
    <property type="entry name" value="SpoU_subst-bd"/>
</dbReference>
<dbReference type="GO" id="GO:0008173">
    <property type="term" value="F:RNA methyltransferase activity"/>
    <property type="evidence" value="ECO:0007669"/>
    <property type="project" value="InterPro"/>
</dbReference>
<dbReference type="AlphaFoldDB" id="A0A9D7S552"/>
<dbReference type="GO" id="GO:0003723">
    <property type="term" value="F:RNA binding"/>
    <property type="evidence" value="ECO:0007669"/>
    <property type="project" value="InterPro"/>
</dbReference>
<evidence type="ECO:0000256" key="2">
    <source>
        <dbReference type="ARBA" id="ARBA00022679"/>
    </source>
</evidence>
<dbReference type="NCBIfam" id="TIGR00186">
    <property type="entry name" value="rRNA_methyl_3"/>
    <property type="match status" value="1"/>
</dbReference>
<proteinExistence type="predicted"/>
<dbReference type="Gene3D" id="3.30.1330.30">
    <property type="match status" value="1"/>
</dbReference>
<protein>
    <submittedName>
        <fullName evidence="4">23S rRNA (Guanosine(2251)-2'-O)-methyltransferase RlmB</fullName>
    </submittedName>
</protein>
<dbReference type="InterPro" id="IPR001537">
    <property type="entry name" value="SpoU_MeTrfase"/>
</dbReference>
<comment type="caution">
    <text evidence="4">The sequence shown here is derived from an EMBL/GenBank/DDBJ whole genome shotgun (WGS) entry which is preliminary data.</text>
</comment>
<dbReference type="InterPro" id="IPR004441">
    <property type="entry name" value="rRNA_MeTrfase_TrmH"/>
</dbReference>
<evidence type="ECO:0000256" key="1">
    <source>
        <dbReference type="ARBA" id="ARBA00022603"/>
    </source>
</evidence>
<dbReference type="PANTHER" id="PTHR46429">
    <property type="entry name" value="23S RRNA (GUANOSINE-2'-O-)-METHYLTRANSFERASE RLMB"/>
    <property type="match status" value="1"/>
</dbReference>
<dbReference type="GO" id="GO:0006396">
    <property type="term" value="P:RNA processing"/>
    <property type="evidence" value="ECO:0007669"/>
    <property type="project" value="InterPro"/>
</dbReference>
<keyword evidence="2" id="KW-0808">Transferase</keyword>
<reference evidence="4 5" key="1">
    <citation type="submission" date="2020-10" db="EMBL/GenBank/DDBJ databases">
        <title>Connecting structure to function with the recovery of over 1000 high-quality activated sludge metagenome-assembled genomes encoding full-length rRNA genes using long-read sequencing.</title>
        <authorList>
            <person name="Singleton C.M."/>
            <person name="Petriglieri F."/>
            <person name="Kristensen J.M."/>
            <person name="Kirkegaard R.H."/>
            <person name="Michaelsen T.Y."/>
            <person name="Andersen M.H."/>
            <person name="Karst S.M."/>
            <person name="Dueholm M.S."/>
            <person name="Nielsen P.H."/>
            <person name="Albertsen M."/>
        </authorList>
    </citation>
    <scope>NUCLEOTIDE SEQUENCE [LARGE SCALE GENOMIC DNA]</scope>
    <source>
        <strain evidence="4">Ribe_18-Q3-R11-54_BAT3C.373</strain>
    </source>
</reference>
<dbReference type="InterPro" id="IPR029064">
    <property type="entry name" value="Ribosomal_eL30-like_sf"/>
</dbReference>
<sequence length="258" mass="28213">MAKQNFDWLIGKNALQEAFAAGKILQKVYLGDYLDNQMLKELIKLSRQHKVSVLTVPRTKLDKLCKGNHQGVLAMISPIEFYKVEDLVQSAFESGQNPCFALLDGITDVHNFGAIARSAEVMGITGLIIGSRNSAPVNQEAIKVSAGALLRIPVCKINNPVHTLRELKKMGFVIVGADEKAKMHLQEADLNTSLVIVLGAEDLGISPEVKTCLDFSVSIPQAGHINSLNVSVSAGIIFYQWRTGQDLMVKQTNDLKSK</sequence>
<dbReference type="Proteomes" id="UP000808349">
    <property type="component" value="Unassembled WGS sequence"/>
</dbReference>
<evidence type="ECO:0000259" key="3">
    <source>
        <dbReference type="SMART" id="SM00967"/>
    </source>
</evidence>
<dbReference type="GO" id="GO:0032259">
    <property type="term" value="P:methylation"/>
    <property type="evidence" value="ECO:0007669"/>
    <property type="project" value="UniProtKB-KW"/>
</dbReference>
<dbReference type="SMART" id="SM00967">
    <property type="entry name" value="SpoU_sub_bind"/>
    <property type="match status" value="1"/>
</dbReference>
<dbReference type="PANTHER" id="PTHR46429:SF1">
    <property type="entry name" value="23S RRNA (GUANOSINE-2'-O-)-METHYLTRANSFERASE RLMB"/>
    <property type="match status" value="1"/>
</dbReference>
<dbReference type="Gene3D" id="3.40.1280.10">
    <property type="match status" value="1"/>
</dbReference>
<dbReference type="EMBL" id="JADKFW010000004">
    <property type="protein sequence ID" value="MBK9716040.1"/>
    <property type="molecule type" value="Genomic_DNA"/>
</dbReference>
<evidence type="ECO:0000313" key="4">
    <source>
        <dbReference type="EMBL" id="MBK9716040.1"/>
    </source>
</evidence>
<gene>
    <name evidence="4" type="primary">rlmB</name>
    <name evidence="4" type="ORF">IPO85_00675</name>
</gene>
<dbReference type="GO" id="GO:0005829">
    <property type="term" value="C:cytosol"/>
    <property type="evidence" value="ECO:0007669"/>
    <property type="project" value="TreeGrafter"/>
</dbReference>
<dbReference type="Pfam" id="PF08032">
    <property type="entry name" value="SpoU_sub_bind"/>
    <property type="match status" value="1"/>
</dbReference>
<dbReference type="InterPro" id="IPR029026">
    <property type="entry name" value="tRNA_m1G_MTases_N"/>
</dbReference>
<dbReference type="Pfam" id="PF00588">
    <property type="entry name" value="SpoU_methylase"/>
    <property type="match status" value="1"/>
</dbReference>
<dbReference type="InterPro" id="IPR029028">
    <property type="entry name" value="Alpha/beta_knot_MTases"/>
</dbReference>
<dbReference type="SUPFAM" id="SSF75217">
    <property type="entry name" value="alpha/beta knot"/>
    <property type="match status" value="1"/>
</dbReference>
<keyword evidence="1" id="KW-0489">Methyltransferase</keyword>
<dbReference type="CDD" id="cd18103">
    <property type="entry name" value="SpoU-like_RlmB"/>
    <property type="match status" value="1"/>
</dbReference>
<accession>A0A9D7S552</accession>
<organism evidence="4 5">
    <name type="scientific">Candidatus Defluviibacterium haderslevense</name>
    <dbReference type="NCBI Taxonomy" id="2981993"/>
    <lineage>
        <taxon>Bacteria</taxon>
        <taxon>Pseudomonadati</taxon>
        <taxon>Bacteroidota</taxon>
        <taxon>Saprospiria</taxon>
        <taxon>Saprospirales</taxon>
        <taxon>Saprospiraceae</taxon>
        <taxon>Candidatus Defluviibacterium</taxon>
    </lineage>
</organism>
<name>A0A9D7S552_9BACT</name>
<dbReference type="SUPFAM" id="SSF55315">
    <property type="entry name" value="L30e-like"/>
    <property type="match status" value="1"/>
</dbReference>
<evidence type="ECO:0000313" key="5">
    <source>
        <dbReference type="Proteomes" id="UP000808349"/>
    </source>
</evidence>
<feature type="domain" description="RNA 2-O ribose methyltransferase substrate binding" evidence="3">
    <location>
        <begin position="8"/>
        <end position="82"/>
    </location>
</feature>